<protein>
    <submittedName>
        <fullName evidence="2">Uncharacterized protein</fullName>
    </submittedName>
</protein>
<feature type="compositionally biased region" description="Basic and acidic residues" evidence="1">
    <location>
        <begin position="8"/>
        <end position="22"/>
    </location>
</feature>
<gene>
    <name evidence="2" type="ORF">PSYICH_LOCUS3637</name>
</gene>
<sequence>MSSTRSKRIMDMVHAKEHEKSKKNSINSRVNENNGVEGVTKQYYYNTNKESTNNDLSVLPSPVFGKELPIFETDSPSKFDPNTDKYNSLLEPVGNTLQSKTMDATKNAEHNLTISYAVAGHKRSAEKGSEELLN</sequence>
<reference evidence="2" key="1">
    <citation type="submission" date="2022-01" db="EMBL/GenBank/DDBJ databases">
        <authorList>
            <person name="King R."/>
        </authorList>
    </citation>
    <scope>NUCLEOTIDE SEQUENCE</scope>
</reference>
<dbReference type="EMBL" id="OV651825">
    <property type="protein sequence ID" value="CAH1102776.1"/>
    <property type="molecule type" value="Genomic_DNA"/>
</dbReference>
<dbReference type="Proteomes" id="UP001153636">
    <property type="component" value="Chromosome 13"/>
</dbReference>
<name>A0A9P0CR86_9CUCU</name>
<keyword evidence="3" id="KW-1185">Reference proteome</keyword>
<feature type="compositionally biased region" description="Polar residues" evidence="1">
    <location>
        <begin position="24"/>
        <end position="34"/>
    </location>
</feature>
<evidence type="ECO:0000256" key="1">
    <source>
        <dbReference type="SAM" id="MobiDB-lite"/>
    </source>
</evidence>
<dbReference type="AlphaFoldDB" id="A0A9P0CR86"/>
<evidence type="ECO:0000313" key="3">
    <source>
        <dbReference type="Proteomes" id="UP001153636"/>
    </source>
</evidence>
<organism evidence="2 3">
    <name type="scientific">Psylliodes chrysocephalus</name>
    <dbReference type="NCBI Taxonomy" id="3402493"/>
    <lineage>
        <taxon>Eukaryota</taxon>
        <taxon>Metazoa</taxon>
        <taxon>Ecdysozoa</taxon>
        <taxon>Arthropoda</taxon>
        <taxon>Hexapoda</taxon>
        <taxon>Insecta</taxon>
        <taxon>Pterygota</taxon>
        <taxon>Neoptera</taxon>
        <taxon>Endopterygota</taxon>
        <taxon>Coleoptera</taxon>
        <taxon>Polyphaga</taxon>
        <taxon>Cucujiformia</taxon>
        <taxon>Chrysomeloidea</taxon>
        <taxon>Chrysomelidae</taxon>
        <taxon>Galerucinae</taxon>
        <taxon>Alticini</taxon>
        <taxon>Psylliodes</taxon>
    </lineage>
</organism>
<accession>A0A9P0CR86</accession>
<evidence type="ECO:0000313" key="2">
    <source>
        <dbReference type="EMBL" id="CAH1102776.1"/>
    </source>
</evidence>
<feature type="region of interest" description="Disordered" evidence="1">
    <location>
        <begin position="1"/>
        <end position="34"/>
    </location>
</feature>
<proteinExistence type="predicted"/>